<accession>A0A292YHQ2</accession>
<feature type="transmembrane region" description="Helical" evidence="1">
    <location>
        <begin position="32"/>
        <end position="51"/>
    </location>
</feature>
<dbReference type="OrthoDB" id="9802248at2"/>
<evidence type="ECO:0000313" key="3">
    <source>
        <dbReference type="Proteomes" id="UP000217785"/>
    </source>
</evidence>
<dbReference type="RefSeq" id="WP_096182209.1">
    <property type="nucleotide sequence ID" value="NZ_BDUF01000057.1"/>
</dbReference>
<keyword evidence="1" id="KW-0472">Membrane</keyword>
<gene>
    <name evidence="2" type="ORF">EFBL_2114</name>
</gene>
<dbReference type="Proteomes" id="UP000217785">
    <property type="component" value="Unassembled WGS sequence"/>
</dbReference>
<organism evidence="2 3">
    <name type="scientific">Effusibacillus lacus</name>
    <dbReference type="NCBI Taxonomy" id="1348429"/>
    <lineage>
        <taxon>Bacteria</taxon>
        <taxon>Bacillati</taxon>
        <taxon>Bacillota</taxon>
        <taxon>Bacilli</taxon>
        <taxon>Bacillales</taxon>
        <taxon>Alicyclobacillaceae</taxon>
        <taxon>Effusibacillus</taxon>
    </lineage>
</organism>
<dbReference type="GO" id="GO:0016301">
    <property type="term" value="F:kinase activity"/>
    <property type="evidence" value="ECO:0007669"/>
    <property type="project" value="UniProtKB-KW"/>
</dbReference>
<comment type="caution">
    <text evidence="2">The sequence shown here is derived from an EMBL/GenBank/DDBJ whole genome shotgun (WGS) entry which is preliminary data.</text>
</comment>
<protein>
    <submittedName>
        <fullName evidence="2">Two-component sensor histidine kinase</fullName>
    </submittedName>
</protein>
<proteinExistence type="predicted"/>
<evidence type="ECO:0000313" key="2">
    <source>
        <dbReference type="EMBL" id="GAX90487.1"/>
    </source>
</evidence>
<keyword evidence="1" id="KW-1133">Transmembrane helix</keyword>
<keyword evidence="2" id="KW-0808">Transferase</keyword>
<keyword evidence="1" id="KW-0812">Transmembrane</keyword>
<dbReference type="EMBL" id="BDUF01000057">
    <property type="protein sequence ID" value="GAX90487.1"/>
    <property type="molecule type" value="Genomic_DNA"/>
</dbReference>
<keyword evidence="2" id="KW-0418">Kinase</keyword>
<sequence>MAFIVYLWPERVLLKPVSVKEAFLDRSLGTQLFVLLGIVFAAGFGATVVLIEPELIVIYAPLFLVVFVPTILVLIRWKFLDLEIDSVICYHGGLASGNVKEQIRNLVNQATTQ</sequence>
<name>A0A292YHQ2_9BACL</name>
<evidence type="ECO:0000256" key="1">
    <source>
        <dbReference type="SAM" id="Phobius"/>
    </source>
</evidence>
<keyword evidence="3" id="KW-1185">Reference proteome</keyword>
<reference evidence="3" key="1">
    <citation type="submission" date="2017-07" db="EMBL/GenBank/DDBJ databases">
        <title>Draft genome sequence of Effusibacillus lacus strain skLN1.</title>
        <authorList>
            <person name="Watanabe M."/>
            <person name="Kojima H."/>
            <person name="Fukui M."/>
        </authorList>
    </citation>
    <scope>NUCLEOTIDE SEQUENCE [LARGE SCALE GENOMIC DNA]</scope>
    <source>
        <strain evidence="3">skLN1</strain>
    </source>
</reference>
<feature type="transmembrane region" description="Helical" evidence="1">
    <location>
        <begin position="57"/>
        <end position="75"/>
    </location>
</feature>
<dbReference type="AlphaFoldDB" id="A0A292YHQ2"/>